<accession>A0A094PVJ6</accession>
<dbReference type="EMBL" id="JNSL01000175">
    <property type="protein sequence ID" value="KGA13724.1"/>
    <property type="molecule type" value="Genomic_DNA"/>
</dbReference>
<evidence type="ECO:0000313" key="2">
    <source>
        <dbReference type="EMBL" id="KGA13724.1"/>
    </source>
</evidence>
<dbReference type="PANTHER" id="PTHR41282">
    <property type="entry name" value="CONSERVED TRANSMEMBRANE PROTEIN-RELATED"/>
    <property type="match status" value="1"/>
</dbReference>
<evidence type="ECO:0008006" key="3">
    <source>
        <dbReference type="Google" id="ProtNLM"/>
    </source>
</evidence>
<keyword evidence="1" id="KW-1133">Transmembrane helix</keyword>
<feature type="transmembrane region" description="Helical" evidence="1">
    <location>
        <begin position="75"/>
        <end position="96"/>
    </location>
</feature>
<dbReference type="Pfam" id="PF12811">
    <property type="entry name" value="BaxI_1"/>
    <property type="match status" value="1"/>
</dbReference>
<reference evidence="2" key="1">
    <citation type="submission" date="2014-06" db="EMBL/GenBank/DDBJ databases">
        <title>Key roles for freshwater Actinobacteria revealed by deep metagenomic sequencing.</title>
        <authorList>
            <person name="Ghai R."/>
            <person name="Mizuno C.M."/>
            <person name="Picazo A."/>
            <person name="Camacho A."/>
            <person name="Rodriguez-Valera F."/>
        </authorList>
    </citation>
    <scope>NUCLEOTIDE SEQUENCE</scope>
</reference>
<feature type="transmembrane region" description="Helical" evidence="1">
    <location>
        <begin position="198"/>
        <end position="220"/>
    </location>
</feature>
<sequence length="267" mass="29001">MTMTNPAFRRNPAFKDKQNMSAEDLQKLYELTSENTVAEKPMTFESTLMKSVFGFAVLLVGGVIGWLIVASNPAIAGGVLMVSGIGAFVLAMVNIFKREPVPALILLYAVLEGVLLGGLSMMYNSLWDGIVIQAVIGTVAVFAVTLALFASGKVRVSKRATKIFFIVVISYVVFSLVNVLLMVTGVNNDPWGLEGIKIFGIPLGVIFGILMVLMAAYSLVMDFTMIQTGIANKAPAKYEWTGVFSIMLTVVWLYLQILRILAISRGN</sequence>
<comment type="caution">
    <text evidence="2">The sequence shown here is derived from an EMBL/GenBank/DDBJ whole genome shotgun (WGS) entry which is preliminary data.</text>
</comment>
<feature type="transmembrane region" description="Helical" evidence="1">
    <location>
        <begin position="130"/>
        <end position="151"/>
    </location>
</feature>
<evidence type="ECO:0000256" key="1">
    <source>
        <dbReference type="SAM" id="Phobius"/>
    </source>
</evidence>
<organism evidence="2">
    <name type="scientific">freshwater metagenome</name>
    <dbReference type="NCBI Taxonomy" id="449393"/>
    <lineage>
        <taxon>unclassified sequences</taxon>
        <taxon>metagenomes</taxon>
        <taxon>ecological metagenomes</taxon>
    </lineage>
</organism>
<feature type="transmembrane region" description="Helical" evidence="1">
    <location>
        <begin position="163"/>
        <end position="186"/>
    </location>
</feature>
<proteinExistence type="predicted"/>
<keyword evidence="1" id="KW-0812">Transmembrane</keyword>
<feature type="transmembrane region" description="Helical" evidence="1">
    <location>
        <begin position="103"/>
        <end position="124"/>
    </location>
</feature>
<feature type="transmembrane region" description="Helical" evidence="1">
    <location>
        <begin position="240"/>
        <end position="262"/>
    </location>
</feature>
<dbReference type="AlphaFoldDB" id="A0A094PVJ6"/>
<dbReference type="InterPro" id="IPR010539">
    <property type="entry name" value="BaxI_1-like"/>
</dbReference>
<dbReference type="PANTHER" id="PTHR41282:SF1">
    <property type="entry name" value="CONSERVED TRANSMEMBRANE PROTEIN-RELATED"/>
    <property type="match status" value="1"/>
</dbReference>
<gene>
    <name evidence="2" type="ORF">GM51_19045</name>
</gene>
<protein>
    <recommendedName>
        <fullName evidence="3">Bax inhibitor-1/YccA family protein</fullName>
    </recommendedName>
</protein>
<feature type="transmembrane region" description="Helical" evidence="1">
    <location>
        <begin position="52"/>
        <end position="69"/>
    </location>
</feature>
<keyword evidence="1" id="KW-0472">Membrane</keyword>
<name>A0A094PVJ6_9ZZZZ</name>